<evidence type="ECO:0000313" key="6">
    <source>
        <dbReference type="EMBL" id="ARW61261.1"/>
    </source>
</evidence>
<comment type="subcellular location">
    <subcellularLocation>
        <location evidence="5">Plastid</location>
        <location evidence="5">Chloroplast</location>
    </subcellularLocation>
</comment>
<dbReference type="Gene3D" id="4.10.410.60">
    <property type="match status" value="1"/>
</dbReference>
<dbReference type="InterPro" id="IPR018265">
    <property type="entry name" value="Ribosomal_bL35_CS"/>
</dbReference>
<sequence>MYKLKTNRSISKRFKVTHNKKILRHKACRNHLLQKKNSRRKRRLRQIVYVSISDKCNLKNISF</sequence>
<keyword evidence="3 5" id="KW-0687">Ribonucleoprotein</keyword>
<dbReference type="PANTHER" id="PTHR33343">
    <property type="entry name" value="54S RIBOSOMAL PROTEIN BL35M"/>
    <property type="match status" value="1"/>
</dbReference>
<dbReference type="RefSeq" id="YP_009392699.1">
    <property type="nucleotide sequence ID" value="NC_035264.1"/>
</dbReference>
<dbReference type="InterPro" id="IPR021137">
    <property type="entry name" value="Ribosomal_bL35-like"/>
</dbReference>
<dbReference type="Pfam" id="PF01632">
    <property type="entry name" value="Ribosomal_L35p"/>
    <property type="match status" value="1"/>
</dbReference>
<dbReference type="EMBL" id="MF101417">
    <property type="protein sequence ID" value="ARW61261.1"/>
    <property type="molecule type" value="Genomic_DNA"/>
</dbReference>
<dbReference type="HAMAP" id="MF_00514">
    <property type="entry name" value="Ribosomal_bL35"/>
    <property type="match status" value="1"/>
</dbReference>
<geneLocation type="chloroplast" evidence="6"/>
<dbReference type="PANTHER" id="PTHR33343:SF1">
    <property type="entry name" value="LARGE RIBOSOMAL SUBUNIT PROTEIN BL35M"/>
    <property type="match status" value="1"/>
</dbReference>
<dbReference type="InterPro" id="IPR037229">
    <property type="entry name" value="Ribosomal_bL35_sf"/>
</dbReference>
<proteinExistence type="inferred from homology"/>
<dbReference type="NCBIfam" id="TIGR00001">
    <property type="entry name" value="rpmI_bact"/>
    <property type="match status" value="1"/>
</dbReference>
<comment type="similarity">
    <text evidence="1 5">Belongs to the bacterial ribosomal protein bL35 family.</text>
</comment>
<keyword evidence="2 5" id="KW-0689">Ribosomal protein</keyword>
<dbReference type="GO" id="GO:0009507">
    <property type="term" value="C:chloroplast"/>
    <property type="evidence" value="ECO:0007669"/>
    <property type="project" value="UniProtKB-SubCell"/>
</dbReference>
<evidence type="ECO:0000256" key="5">
    <source>
        <dbReference type="HAMAP-Rule" id="MF_00514"/>
    </source>
</evidence>
<dbReference type="GO" id="GO:0015934">
    <property type="term" value="C:large ribosomal subunit"/>
    <property type="evidence" value="ECO:0007669"/>
    <property type="project" value="TreeGrafter"/>
</dbReference>
<evidence type="ECO:0000256" key="4">
    <source>
        <dbReference type="ARBA" id="ARBA00072523"/>
    </source>
</evidence>
<evidence type="ECO:0000256" key="1">
    <source>
        <dbReference type="ARBA" id="ARBA00006598"/>
    </source>
</evidence>
<organism evidence="6">
    <name type="scientific">Bostrychia tenella</name>
    <dbReference type="NCBI Taxonomy" id="324755"/>
    <lineage>
        <taxon>Eukaryota</taxon>
        <taxon>Rhodophyta</taxon>
        <taxon>Florideophyceae</taxon>
        <taxon>Rhodymeniophycidae</taxon>
        <taxon>Ceramiales</taxon>
        <taxon>Rhodomelaceae</taxon>
        <taxon>Bostrychia</taxon>
    </lineage>
</organism>
<accession>A0A1Z1M613</accession>
<dbReference type="InterPro" id="IPR001706">
    <property type="entry name" value="Ribosomal_bL35"/>
</dbReference>
<dbReference type="PRINTS" id="PR00064">
    <property type="entry name" value="RIBOSOMALL35"/>
</dbReference>
<name>A0A1Z1M613_9FLOR</name>
<keyword evidence="6" id="KW-0150">Chloroplast</keyword>
<keyword evidence="6" id="KW-0934">Plastid</keyword>
<dbReference type="AlphaFoldDB" id="A0A1Z1M613"/>
<dbReference type="SUPFAM" id="SSF143034">
    <property type="entry name" value="L35p-like"/>
    <property type="match status" value="1"/>
</dbReference>
<reference evidence="6" key="1">
    <citation type="journal article" date="2017" name="J. Phycol.">
        <title>Analysis of chloroplast genomes and a supermatrix inform reclassification of the Rhodomelaceae (Rhodophyta).</title>
        <authorList>
            <person name="Diaz-Tapia P."/>
            <person name="Maggs C.A."/>
            <person name="West J.A."/>
            <person name="Verbruggen H."/>
        </authorList>
    </citation>
    <scope>NUCLEOTIDE SEQUENCE</scope>
    <source>
        <strain evidence="6">JW3079</strain>
    </source>
</reference>
<dbReference type="GO" id="GO:0003735">
    <property type="term" value="F:structural constituent of ribosome"/>
    <property type="evidence" value="ECO:0007669"/>
    <property type="project" value="InterPro"/>
</dbReference>
<protein>
    <recommendedName>
        <fullName evidence="4 5">Large ribosomal subunit protein bL35c</fullName>
    </recommendedName>
</protein>
<gene>
    <name evidence="5 6" type="primary">rpl35</name>
</gene>
<dbReference type="FunFam" id="4.10.410.60:FF:000001">
    <property type="entry name" value="50S ribosomal protein L35"/>
    <property type="match status" value="1"/>
</dbReference>
<dbReference type="GeneID" id="33354274"/>
<dbReference type="GO" id="GO:0006412">
    <property type="term" value="P:translation"/>
    <property type="evidence" value="ECO:0007669"/>
    <property type="project" value="UniProtKB-UniRule"/>
</dbReference>
<evidence type="ECO:0000256" key="3">
    <source>
        <dbReference type="ARBA" id="ARBA00023274"/>
    </source>
</evidence>
<dbReference type="PROSITE" id="PS00936">
    <property type="entry name" value="RIBOSOMAL_L35"/>
    <property type="match status" value="1"/>
</dbReference>
<evidence type="ECO:0000256" key="2">
    <source>
        <dbReference type="ARBA" id="ARBA00022980"/>
    </source>
</evidence>